<evidence type="ECO:0000313" key="14">
    <source>
        <dbReference type="Proteomes" id="UP000784435"/>
    </source>
</evidence>
<evidence type="ECO:0000256" key="9">
    <source>
        <dbReference type="ARBA" id="ARBA00022801"/>
    </source>
</evidence>
<keyword evidence="6" id="KW-0540">Nuclease</keyword>
<dbReference type="PROSITE" id="PS50879">
    <property type="entry name" value="RNASE_H_1"/>
    <property type="match status" value="1"/>
</dbReference>
<keyword evidence="10" id="KW-0460">Magnesium</keyword>
<comment type="similarity">
    <text evidence="3">Belongs to the RNase H family.</text>
</comment>
<dbReference type="GO" id="GO:0004523">
    <property type="term" value="F:RNA-DNA hybrid ribonuclease activity"/>
    <property type="evidence" value="ECO:0007669"/>
    <property type="project" value="UniProtKB-EC"/>
</dbReference>
<evidence type="ECO:0000256" key="10">
    <source>
        <dbReference type="ARBA" id="ARBA00022842"/>
    </source>
</evidence>
<keyword evidence="9" id="KW-0378">Hydrolase</keyword>
<comment type="subunit">
    <text evidence="4">Monomer.</text>
</comment>
<dbReference type="CDD" id="cd09278">
    <property type="entry name" value="RNase_HI_prokaryote_like"/>
    <property type="match status" value="1"/>
</dbReference>
<dbReference type="InterPro" id="IPR050092">
    <property type="entry name" value="RNase_H"/>
</dbReference>
<accession>A0A921SPT2</accession>
<keyword evidence="7" id="KW-0479">Metal-binding</keyword>
<protein>
    <recommendedName>
        <fullName evidence="5">ribonuclease H</fullName>
        <ecNumber evidence="5">3.1.26.4</ecNumber>
    </recommendedName>
</protein>
<dbReference type="InterPro" id="IPR022892">
    <property type="entry name" value="RNaseHI"/>
</dbReference>
<reference evidence="13" key="2">
    <citation type="submission" date="2021-09" db="EMBL/GenBank/DDBJ databases">
        <authorList>
            <person name="Gilroy R."/>
        </authorList>
    </citation>
    <scope>NUCLEOTIDE SEQUENCE</scope>
    <source>
        <strain evidence="13">ChiGjej5B5-7349</strain>
    </source>
</reference>
<dbReference type="PANTHER" id="PTHR10642">
    <property type="entry name" value="RIBONUCLEASE H1"/>
    <property type="match status" value="1"/>
</dbReference>
<comment type="catalytic activity">
    <reaction evidence="1">
        <text>Endonucleolytic cleavage to 5'-phosphomonoester.</text>
        <dbReference type="EC" id="3.1.26.4"/>
    </reaction>
</comment>
<evidence type="ECO:0000256" key="2">
    <source>
        <dbReference type="ARBA" id="ARBA00001946"/>
    </source>
</evidence>
<sequence length="232" mass="25197">MTLTAAVDGSALGNPGPAGWAWFIDENRWAAGGWDSSTNNRGELQAVIELLTAARDEPDLHVLCDSKYVINSITKWMPKWKLQGWKKANKEDVLNRDQMERLDALMTAREQAGHRVRFEWVKGHSGHPLNEAVDDRARGAAEAMRAGRPVDAGPGLHGESLQEESPQGESPQAAEVTPSAEVPQTPAPRTVVVSCPLEAGLADAIVAEARETGRTAQDLLAHLIRTGWEARS</sequence>
<feature type="region of interest" description="Disordered" evidence="11">
    <location>
        <begin position="138"/>
        <end position="187"/>
    </location>
</feature>
<organism evidence="13 14">
    <name type="scientific">Brevibacterium senegalense</name>
    <dbReference type="NCBI Taxonomy" id="1033736"/>
    <lineage>
        <taxon>Bacteria</taxon>
        <taxon>Bacillati</taxon>
        <taxon>Actinomycetota</taxon>
        <taxon>Actinomycetes</taxon>
        <taxon>Micrococcales</taxon>
        <taxon>Brevibacteriaceae</taxon>
        <taxon>Brevibacterium</taxon>
    </lineage>
</organism>
<dbReference type="SUPFAM" id="SSF53098">
    <property type="entry name" value="Ribonuclease H-like"/>
    <property type="match status" value="1"/>
</dbReference>
<dbReference type="EC" id="3.1.26.4" evidence="5"/>
<dbReference type="InterPro" id="IPR012337">
    <property type="entry name" value="RNaseH-like_sf"/>
</dbReference>
<evidence type="ECO:0000256" key="1">
    <source>
        <dbReference type="ARBA" id="ARBA00000077"/>
    </source>
</evidence>
<evidence type="ECO:0000256" key="4">
    <source>
        <dbReference type="ARBA" id="ARBA00011245"/>
    </source>
</evidence>
<comment type="caution">
    <text evidence="13">The sequence shown here is derived from an EMBL/GenBank/DDBJ whole genome shotgun (WGS) entry which is preliminary data.</text>
</comment>
<proteinExistence type="inferred from homology"/>
<reference evidence="13" key="1">
    <citation type="journal article" date="2021" name="PeerJ">
        <title>Extensive microbial diversity within the chicken gut microbiome revealed by metagenomics and culture.</title>
        <authorList>
            <person name="Gilroy R."/>
            <person name="Ravi A."/>
            <person name="Getino M."/>
            <person name="Pursley I."/>
            <person name="Horton D.L."/>
            <person name="Alikhan N.F."/>
            <person name="Baker D."/>
            <person name="Gharbi K."/>
            <person name="Hall N."/>
            <person name="Watson M."/>
            <person name="Adriaenssens E.M."/>
            <person name="Foster-Nyarko E."/>
            <person name="Jarju S."/>
            <person name="Secka A."/>
            <person name="Antonio M."/>
            <person name="Oren A."/>
            <person name="Chaudhuri R.R."/>
            <person name="La Ragione R."/>
            <person name="Hildebrand F."/>
            <person name="Pallen M.J."/>
        </authorList>
    </citation>
    <scope>NUCLEOTIDE SEQUENCE</scope>
    <source>
        <strain evidence="13">ChiGjej5B5-7349</strain>
    </source>
</reference>
<dbReference type="Gene3D" id="3.30.420.10">
    <property type="entry name" value="Ribonuclease H-like superfamily/Ribonuclease H"/>
    <property type="match status" value="1"/>
</dbReference>
<keyword evidence="8" id="KW-0255">Endonuclease</keyword>
<evidence type="ECO:0000259" key="12">
    <source>
        <dbReference type="PROSITE" id="PS50879"/>
    </source>
</evidence>
<gene>
    <name evidence="13" type="ORF">K8V08_12500</name>
</gene>
<dbReference type="InterPro" id="IPR002156">
    <property type="entry name" value="RNaseH_domain"/>
</dbReference>
<evidence type="ECO:0000256" key="8">
    <source>
        <dbReference type="ARBA" id="ARBA00022759"/>
    </source>
</evidence>
<evidence type="ECO:0000256" key="11">
    <source>
        <dbReference type="SAM" id="MobiDB-lite"/>
    </source>
</evidence>
<dbReference type="Pfam" id="PF00075">
    <property type="entry name" value="RNase_H"/>
    <property type="match status" value="1"/>
</dbReference>
<dbReference type="PANTHER" id="PTHR10642:SF26">
    <property type="entry name" value="RIBONUCLEASE H1"/>
    <property type="match status" value="1"/>
</dbReference>
<dbReference type="GO" id="GO:0043137">
    <property type="term" value="P:DNA replication, removal of RNA primer"/>
    <property type="evidence" value="ECO:0007669"/>
    <property type="project" value="TreeGrafter"/>
</dbReference>
<name>A0A921SPT2_9MICO</name>
<dbReference type="GO" id="GO:0003676">
    <property type="term" value="F:nucleic acid binding"/>
    <property type="evidence" value="ECO:0007669"/>
    <property type="project" value="InterPro"/>
</dbReference>
<evidence type="ECO:0000256" key="7">
    <source>
        <dbReference type="ARBA" id="ARBA00022723"/>
    </source>
</evidence>
<dbReference type="InterPro" id="IPR036397">
    <property type="entry name" value="RNaseH_sf"/>
</dbReference>
<evidence type="ECO:0000256" key="3">
    <source>
        <dbReference type="ARBA" id="ARBA00005300"/>
    </source>
</evidence>
<feature type="domain" description="RNase H type-1" evidence="12">
    <location>
        <begin position="1"/>
        <end position="142"/>
    </location>
</feature>
<dbReference type="Proteomes" id="UP000784435">
    <property type="component" value="Unassembled WGS sequence"/>
</dbReference>
<evidence type="ECO:0000313" key="13">
    <source>
        <dbReference type="EMBL" id="HJG81222.1"/>
    </source>
</evidence>
<evidence type="ECO:0000256" key="6">
    <source>
        <dbReference type="ARBA" id="ARBA00022722"/>
    </source>
</evidence>
<dbReference type="GO" id="GO:0046872">
    <property type="term" value="F:metal ion binding"/>
    <property type="evidence" value="ECO:0007669"/>
    <property type="project" value="UniProtKB-KW"/>
</dbReference>
<comment type="cofactor">
    <cofactor evidence="2">
        <name>Mg(2+)</name>
        <dbReference type="ChEBI" id="CHEBI:18420"/>
    </cofactor>
</comment>
<evidence type="ECO:0000256" key="5">
    <source>
        <dbReference type="ARBA" id="ARBA00012180"/>
    </source>
</evidence>
<dbReference type="EMBL" id="DYUK01000283">
    <property type="protein sequence ID" value="HJG81222.1"/>
    <property type="molecule type" value="Genomic_DNA"/>
</dbReference>
<dbReference type="AlphaFoldDB" id="A0A921SPT2"/>